<evidence type="ECO:0000313" key="2">
    <source>
        <dbReference type="Proteomes" id="UP000886653"/>
    </source>
</evidence>
<dbReference type="Proteomes" id="UP000886653">
    <property type="component" value="Unassembled WGS sequence"/>
</dbReference>
<keyword evidence="2" id="KW-1185">Reference proteome</keyword>
<gene>
    <name evidence="1" type="ORF">CROQUDRAFT_650040</name>
</gene>
<protein>
    <submittedName>
        <fullName evidence="1">Uncharacterized protein</fullName>
    </submittedName>
</protein>
<evidence type="ECO:0000313" key="1">
    <source>
        <dbReference type="EMBL" id="KAG0152587.1"/>
    </source>
</evidence>
<accession>A0A9P6THJ6</accession>
<feature type="non-terminal residue" evidence="1">
    <location>
        <position position="72"/>
    </location>
</feature>
<comment type="caution">
    <text evidence="1">The sequence shown here is derived from an EMBL/GenBank/DDBJ whole genome shotgun (WGS) entry which is preliminary data.</text>
</comment>
<organism evidence="1 2">
    <name type="scientific">Cronartium quercuum f. sp. fusiforme G11</name>
    <dbReference type="NCBI Taxonomy" id="708437"/>
    <lineage>
        <taxon>Eukaryota</taxon>
        <taxon>Fungi</taxon>
        <taxon>Dikarya</taxon>
        <taxon>Basidiomycota</taxon>
        <taxon>Pucciniomycotina</taxon>
        <taxon>Pucciniomycetes</taxon>
        <taxon>Pucciniales</taxon>
        <taxon>Coleosporiaceae</taxon>
        <taxon>Cronartium</taxon>
    </lineage>
</organism>
<proteinExistence type="predicted"/>
<name>A0A9P6THJ6_9BASI</name>
<dbReference type="AlphaFoldDB" id="A0A9P6THJ6"/>
<sequence>MLTDDNLFDVGIYKEVIPPSSHWLLLSEIPPLFILLRRLHEPGHIVYSMDSSLEGVLQFPKDRIYVTIYAML</sequence>
<reference evidence="1" key="1">
    <citation type="submission" date="2013-11" db="EMBL/GenBank/DDBJ databases">
        <title>Genome sequence of the fusiform rust pathogen reveals effectors for host alternation and coevolution with pine.</title>
        <authorList>
            <consortium name="DOE Joint Genome Institute"/>
            <person name="Smith K."/>
            <person name="Pendleton A."/>
            <person name="Kubisiak T."/>
            <person name="Anderson C."/>
            <person name="Salamov A."/>
            <person name="Aerts A."/>
            <person name="Riley R."/>
            <person name="Clum A."/>
            <person name="Lindquist E."/>
            <person name="Ence D."/>
            <person name="Campbell M."/>
            <person name="Kronenberg Z."/>
            <person name="Feau N."/>
            <person name="Dhillon B."/>
            <person name="Hamelin R."/>
            <person name="Burleigh J."/>
            <person name="Smith J."/>
            <person name="Yandell M."/>
            <person name="Nelson C."/>
            <person name="Grigoriev I."/>
            <person name="Davis J."/>
        </authorList>
    </citation>
    <scope>NUCLEOTIDE SEQUENCE</scope>
    <source>
        <strain evidence="1">G11</strain>
    </source>
</reference>
<dbReference type="EMBL" id="MU167208">
    <property type="protein sequence ID" value="KAG0152587.1"/>
    <property type="molecule type" value="Genomic_DNA"/>
</dbReference>